<dbReference type="EMBL" id="JABANO010037546">
    <property type="protein sequence ID" value="KAF4699994.1"/>
    <property type="molecule type" value="Genomic_DNA"/>
</dbReference>
<feature type="non-terminal residue" evidence="1">
    <location>
        <position position="119"/>
    </location>
</feature>
<evidence type="ECO:0000313" key="2">
    <source>
        <dbReference type="Proteomes" id="UP000553632"/>
    </source>
</evidence>
<keyword evidence="2" id="KW-1185">Reference proteome</keyword>
<reference evidence="1 2" key="1">
    <citation type="submission" date="2020-04" db="EMBL/GenBank/DDBJ databases">
        <title>Perkinsus olseni comparative genomics.</title>
        <authorList>
            <person name="Bogema D.R."/>
        </authorList>
    </citation>
    <scope>NUCLEOTIDE SEQUENCE [LARGE SCALE GENOMIC DNA]</scope>
    <source>
        <strain evidence="1 2">ATCC PRA-207</strain>
    </source>
</reference>
<feature type="non-terminal residue" evidence="1">
    <location>
        <position position="1"/>
    </location>
</feature>
<proteinExistence type="predicted"/>
<sequence length="119" mass="12976">NNGGSTQLPVEAIGDIEHQVEREIPTCFIRPTTQMAVANSRSWGTQPSGLTLRAAQWFASIVRHGGTLLRSSSRWIYVDAIPVAKGIVELDRKEGDPNKRAALGKIGIAGKVWEPREEG</sequence>
<evidence type="ECO:0000313" key="1">
    <source>
        <dbReference type="EMBL" id="KAF4699994.1"/>
    </source>
</evidence>
<dbReference type="AlphaFoldDB" id="A0A7J6PUZ4"/>
<name>A0A7J6PUZ4_PEROL</name>
<gene>
    <name evidence="1" type="ORF">FOZ63_014072</name>
</gene>
<protein>
    <submittedName>
        <fullName evidence="1">Uncharacterized protein</fullName>
    </submittedName>
</protein>
<comment type="caution">
    <text evidence="1">The sequence shown here is derived from an EMBL/GenBank/DDBJ whole genome shotgun (WGS) entry which is preliminary data.</text>
</comment>
<accession>A0A7J6PUZ4</accession>
<dbReference type="Proteomes" id="UP000553632">
    <property type="component" value="Unassembled WGS sequence"/>
</dbReference>
<organism evidence="1 2">
    <name type="scientific">Perkinsus olseni</name>
    <name type="common">Perkinsus atlanticus</name>
    <dbReference type="NCBI Taxonomy" id="32597"/>
    <lineage>
        <taxon>Eukaryota</taxon>
        <taxon>Sar</taxon>
        <taxon>Alveolata</taxon>
        <taxon>Perkinsozoa</taxon>
        <taxon>Perkinsea</taxon>
        <taxon>Perkinsida</taxon>
        <taxon>Perkinsidae</taxon>
        <taxon>Perkinsus</taxon>
    </lineage>
</organism>